<dbReference type="SUPFAM" id="SSF46955">
    <property type="entry name" value="Putative DNA-binding domain"/>
    <property type="match status" value="1"/>
</dbReference>
<proteinExistence type="predicted"/>
<dbReference type="PROSITE" id="PS00552">
    <property type="entry name" value="HTH_MERR_1"/>
    <property type="match status" value="1"/>
</dbReference>
<dbReference type="PANTHER" id="PTHR30204">
    <property type="entry name" value="REDOX-CYCLING DRUG-SENSING TRANSCRIPTIONAL ACTIVATOR SOXR"/>
    <property type="match status" value="1"/>
</dbReference>
<evidence type="ECO:0000313" key="4">
    <source>
        <dbReference type="Proteomes" id="UP001596241"/>
    </source>
</evidence>
<keyword evidence="1" id="KW-0238">DNA-binding</keyword>
<accession>A0ABW1FMZ1</accession>
<dbReference type="CDD" id="cd01109">
    <property type="entry name" value="HTH_YyaN"/>
    <property type="match status" value="1"/>
</dbReference>
<dbReference type="SMART" id="SM00422">
    <property type="entry name" value="HTH_MERR"/>
    <property type="match status" value="1"/>
</dbReference>
<sequence length="173" mass="19463">MTVTQSEPVIEETAVAGGAVSVQRTPGGPQWVTRTCAQEVPHLRPTGQDRYSISEVAEHTGLSAHTLRWYERIGLMPHVDRSHTGQRRFTNRDLDWLAFVAKLRLTGMPVADMVRYAELAKAGDATFAEREALLTAHREDVRHRIAELQDTLAVLDYKIDIYADARRRASERG</sequence>
<dbReference type="PRINTS" id="PR00040">
    <property type="entry name" value="HTHMERR"/>
</dbReference>
<dbReference type="PANTHER" id="PTHR30204:SF98">
    <property type="entry name" value="HTH-TYPE TRANSCRIPTIONAL REGULATOR ADHR"/>
    <property type="match status" value="1"/>
</dbReference>
<dbReference type="InterPro" id="IPR000551">
    <property type="entry name" value="MerR-type_HTH_dom"/>
</dbReference>
<organism evidence="3 4">
    <name type="scientific">Streptomyces ramulosus</name>
    <dbReference type="NCBI Taxonomy" id="47762"/>
    <lineage>
        <taxon>Bacteria</taxon>
        <taxon>Bacillati</taxon>
        <taxon>Actinomycetota</taxon>
        <taxon>Actinomycetes</taxon>
        <taxon>Kitasatosporales</taxon>
        <taxon>Streptomycetaceae</taxon>
        <taxon>Streptomyces</taxon>
    </lineage>
</organism>
<comment type="caution">
    <text evidence="3">The sequence shown here is derived from an EMBL/GenBank/DDBJ whole genome shotgun (WGS) entry which is preliminary data.</text>
</comment>
<dbReference type="Proteomes" id="UP001596241">
    <property type="component" value="Unassembled WGS sequence"/>
</dbReference>
<feature type="domain" description="HTH merR-type" evidence="2">
    <location>
        <begin position="50"/>
        <end position="119"/>
    </location>
</feature>
<reference evidence="4" key="1">
    <citation type="journal article" date="2019" name="Int. J. Syst. Evol. Microbiol.">
        <title>The Global Catalogue of Microorganisms (GCM) 10K type strain sequencing project: providing services to taxonomists for standard genome sequencing and annotation.</title>
        <authorList>
            <consortium name="The Broad Institute Genomics Platform"/>
            <consortium name="The Broad Institute Genome Sequencing Center for Infectious Disease"/>
            <person name="Wu L."/>
            <person name="Ma J."/>
        </authorList>
    </citation>
    <scope>NUCLEOTIDE SEQUENCE [LARGE SCALE GENOMIC DNA]</scope>
    <source>
        <strain evidence="4">CGMCC 1.15809</strain>
    </source>
</reference>
<dbReference type="EMBL" id="JBHSPW010000006">
    <property type="protein sequence ID" value="MFC5894263.1"/>
    <property type="molecule type" value="Genomic_DNA"/>
</dbReference>
<name>A0ABW1FMZ1_9ACTN</name>
<evidence type="ECO:0000313" key="3">
    <source>
        <dbReference type="EMBL" id="MFC5894263.1"/>
    </source>
</evidence>
<evidence type="ECO:0000259" key="2">
    <source>
        <dbReference type="PROSITE" id="PS50937"/>
    </source>
</evidence>
<evidence type="ECO:0000256" key="1">
    <source>
        <dbReference type="ARBA" id="ARBA00023125"/>
    </source>
</evidence>
<dbReference type="Gene3D" id="1.10.1660.10">
    <property type="match status" value="1"/>
</dbReference>
<gene>
    <name evidence="3" type="ORF">ACFP3M_15695</name>
</gene>
<dbReference type="RefSeq" id="WP_345083810.1">
    <property type="nucleotide sequence ID" value="NZ_BAAAWG010000007.1"/>
</dbReference>
<dbReference type="InterPro" id="IPR047057">
    <property type="entry name" value="MerR_fam"/>
</dbReference>
<protein>
    <submittedName>
        <fullName evidence="3">MerR family transcriptional regulator</fullName>
    </submittedName>
</protein>
<dbReference type="InterPro" id="IPR009061">
    <property type="entry name" value="DNA-bd_dom_put_sf"/>
</dbReference>
<keyword evidence="4" id="KW-1185">Reference proteome</keyword>
<dbReference type="PROSITE" id="PS50937">
    <property type="entry name" value="HTH_MERR_2"/>
    <property type="match status" value="1"/>
</dbReference>
<dbReference type="Pfam" id="PF13411">
    <property type="entry name" value="MerR_1"/>
    <property type="match status" value="1"/>
</dbReference>